<dbReference type="InterPro" id="IPR041657">
    <property type="entry name" value="HTH_17"/>
</dbReference>
<proteinExistence type="predicted"/>
<reference evidence="3 4" key="1">
    <citation type="journal article" date="2021" name="bioRxiv">
        <title>Unique metabolic strategies in Hadean analogues reveal hints for primordial physiology.</title>
        <authorList>
            <person name="Nobu M.K."/>
            <person name="Nakai R."/>
            <person name="Tamazawa S."/>
            <person name="Mori H."/>
            <person name="Toyoda A."/>
            <person name="Ijiri A."/>
            <person name="Suzuki S."/>
            <person name="Kurokawa K."/>
            <person name="Kamagata Y."/>
            <person name="Tamaki H."/>
        </authorList>
    </citation>
    <scope>NUCLEOTIDE SEQUENCE [LARGE SCALE GENOMIC DNA]</scope>
    <source>
        <strain evidence="3">BS525</strain>
    </source>
</reference>
<dbReference type="EMBL" id="QLTW01000040">
    <property type="protein sequence ID" value="MBT9145024.1"/>
    <property type="molecule type" value="Genomic_DNA"/>
</dbReference>
<evidence type="ECO:0000256" key="1">
    <source>
        <dbReference type="SAM" id="MobiDB-lite"/>
    </source>
</evidence>
<organism evidence="3 4">
    <name type="scientific">Psychracetigena formicireducens</name>
    <dbReference type="NCBI Taxonomy" id="2986056"/>
    <lineage>
        <taxon>Bacteria</taxon>
        <taxon>Bacillati</taxon>
        <taxon>Candidatus Lithacetigenota</taxon>
        <taxon>Candidatus Psychracetigena</taxon>
    </lineage>
</organism>
<gene>
    <name evidence="3" type="ORF">DDT42_00888</name>
</gene>
<evidence type="ECO:0000259" key="2">
    <source>
        <dbReference type="PROSITE" id="PS50937"/>
    </source>
</evidence>
<feature type="domain" description="HTH merR-type" evidence="2">
    <location>
        <begin position="6"/>
        <end position="53"/>
    </location>
</feature>
<dbReference type="GO" id="GO:0006355">
    <property type="term" value="P:regulation of DNA-templated transcription"/>
    <property type="evidence" value="ECO:0007669"/>
    <property type="project" value="InterPro"/>
</dbReference>
<dbReference type="SUPFAM" id="SSF46955">
    <property type="entry name" value="Putative DNA-binding domain"/>
    <property type="match status" value="1"/>
</dbReference>
<evidence type="ECO:0000313" key="4">
    <source>
        <dbReference type="Proteomes" id="UP000811545"/>
    </source>
</evidence>
<dbReference type="NCBIfam" id="TIGR01764">
    <property type="entry name" value="excise"/>
    <property type="match status" value="1"/>
</dbReference>
<dbReference type="Pfam" id="PF12728">
    <property type="entry name" value="HTH_17"/>
    <property type="match status" value="1"/>
</dbReference>
<dbReference type="InterPro" id="IPR009061">
    <property type="entry name" value="DNA-bd_dom_put_sf"/>
</dbReference>
<dbReference type="InterPro" id="IPR000551">
    <property type="entry name" value="MerR-type_HTH_dom"/>
</dbReference>
<accession>A0A9E2BH94</accession>
<sequence>MEEKSIYTTKEATKYLGISPATIYRMEKQGLISSTKTPGGQRRFSRESIERYL</sequence>
<comment type="caution">
    <text evidence="3">The sequence shown here is derived from an EMBL/GenBank/DDBJ whole genome shotgun (WGS) entry which is preliminary data.</text>
</comment>
<dbReference type="GO" id="GO:0003677">
    <property type="term" value="F:DNA binding"/>
    <property type="evidence" value="ECO:0007669"/>
    <property type="project" value="InterPro"/>
</dbReference>
<protein>
    <recommendedName>
        <fullName evidence="2">HTH merR-type domain-containing protein</fullName>
    </recommendedName>
</protein>
<dbReference type="AlphaFoldDB" id="A0A9E2BH94"/>
<dbReference type="Proteomes" id="UP000811545">
    <property type="component" value="Unassembled WGS sequence"/>
</dbReference>
<dbReference type="Gene3D" id="1.10.1660.10">
    <property type="match status" value="1"/>
</dbReference>
<feature type="compositionally biased region" description="Basic and acidic residues" evidence="1">
    <location>
        <begin position="44"/>
        <end position="53"/>
    </location>
</feature>
<name>A0A9E2BH94_PSYF1</name>
<evidence type="ECO:0000313" key="3">
    <source>
        <dbReference type="EMBL" id="MBT9145024.1"/>
    </source>
</evidence>
<dbReference type="InterPro" id="IPR010093">
    <property type="entry name" value="SinI_DNA-bd"/>
</dbReference>
<feature type="region of interest" description="Disordered" evidence="1">
    <location>
        <begin position="32"/>
        <end position="53"/>
    </location>
</feature>
<dbReference type="PROSITE" id="PS50937">
    <property type="entry name" value="HTH_MERR_2"/>
    <property type="match status" value="1"/>
</dbReference>